<keyword evidence="5 6" id="KW-0472">Membrane</keyword>
<dbReference type="EMBL" id="LNQL01000006">
    <property type="protein sequence ID" value="KSU47866.1"/>
    <property type="molecule type" value="Genomic_DNA"/>
</dbReference>
<gene>
    <name evidence="7" type="ORF">AS033_14485</name>
</gene>
<reference evidence="7 8" key="1">
    <citation type="journal article" date="2015" name="Int. J. Syst. Evol. Microbiol.">
        <title>Exiguobacterium enclense sp. nov., isolated from sediment.</title>
        <authorList>
            <person name="Dastager S.G."/>
            <person name="Mawlankar R."/>
            <person name="Sonalkar V.V."/>
            <person name="Thorat M.N."/>
            <person name="Mual P."/>
            <person name="Verma A."/>
            <person name="Krishnamurthi S."/>
            <person name="Tang S.K."/>
            <person name="Li W.J."/>
        </authorList>
    </citation>
    <scope>NUCLEOTIDE SEQUENCE [LARGE SCALE GENOMIC DNA]</scope>
    <source>
        <strain evidence="7 8">NIO-1109</strain>
    </source>
</reference>
<comment type="subcellular location">
    <subcellularLocation>
        <location evidence="1">Cell membrane</location>
        <topology evidence="1">Multi-pass membrane protein</topology>
    </subcellularLocation>
</comment>
<sequence length="399" mass="43198">MSRAFRFMYVSDLLSTVGTSFVYIAIYWVSAEEISASGVALLATGVFLIRFLVSTFVGPWIDRFVSASLYQTSLLIRLLALGIALAGIGLTNVVLPWLLGLLVVQTILQIIGGNAVFTWVVDLVEDDQLPQANAYLATIERIGTLSGFLLGGMMVAHFSIASILWLDLGLHLVAWLLVRHMTGQVAEEARHGSYREALLAGIGHVVRDGRLKWILGCAILANWMITPMNTLLAPYAKSVLSGNAQMFSALELATVIGGIAMSLLYGKWVASVRQDKLFRFAVVLQGLAIAIVAYVSFVPVAVGGFILLGMALTLFGIPFATLLQRSTPAHLLGRVRTAMVAASTACSALCYGLSSYLTSFFSISFVFLFFALSGLVMTSVWLLIHRTVSFSEVRQDKVG</sequence>
<keyword evidence="2" id="KW-1003">Cell membrane</keyword>
<organism evidence="7 8">
    <name type="scientific">Exiguobacterium indicum</name>
    <dbReference type="NCBI Taxonomy" id="296995"/>
    <lineage>
        <taxon>Bacteria</taxon>
        <taxon>Bacillati</taxon>
        <taxon>Bacillota</taxon>
        <taxon>Bacilli</taxon>
        <taxon>Bacillales</taxon>
        <taxon>Bacillales Family XII. Incertae Sedis</taxon>
        <taxon>Exiguobacterium</taxon>
    </lineage>
</organism>
<evidence type="ECO:0000256" key="4">
    <source>
        <dbReference type="ARBA" id="ARBA00022989"/>
    </source>
</evidence>
<evidence type="ECO:0000256" key="2">
    <source>
        <dbReference type="ARBA" id="ARBA00022475"/>
    </source>
</evidence>
<proteinExistence type="predicted"/>
<keyword evidence="3 6" id="KW-0812">Transmembrane</keyword>
<name>A0A0V8GCH5_9BACL</name>
<feature type="transmembrane region" description="Helical" evidence="6">
    <location>
        <begin position="244"/>
        <end position="265"/>
    </location>
</feature>
<protein>
    <recommendedName>
        <fullName evidence="9">MFS transporter</fullName>
    </recommendedName>
</protein>
<dbReference type="RefSeq" id="WP_058265874.1">
    <property type="nucleotide sequence ID" value="NZ_FMYN01000006.1"/>
</dbReference>
<dbReference type="InterPro" id="IPR011701">
    <property type="entry name" value="MFS"/>
</dbReference>
<dbReference type="InterPro" id="IPR036259">
    <property type="entry name" value="MFS_trans_sf"/>
</dbReference>
<evidence type="ECO:0000256" key="6">
    <source>
        <dbReference type="SAM" id="Phobius"/>
    </source>
</evidence>
<evidence type="ECO:0000313" key="7">
    <source>
        <dbReference type="EMBL" id="KSU47866.1"/>
    </source>
</evidence>
<dbReference type="OrthoDB" id="9775268at2"/>
<dbReference type="AlphaFoldDB" id="A0A0V8GCH5"/>
<feature type="transmembrane region" description="Helical" evidence="6">
    <location>
        <begin position="7"/>
        <end position="28"/>
    </location>
</feature>
<feature type="transmembrane region" description="Helical" evidence="6">
    <location>
        <begin position="277"/>
        <end position="297"/>
    </location>
</feature>
<dbReference type="PANTHER" id="PTHR23513:SF6">
    <property type="entry name" value="MAJOR FACILITATOR SUPERFAMILY ASSOCIATED DOMAIN-CONTAINING PROTEIN"/>
    <property type="match status" value="1"/>
</dbReference>
<dbReference type="Gene3D" id="1.20.1250.20">
    <property type="entry name" value="MFS general substrate transporter like domains"/>
    <property type="match status" value="1"/>
</dbReference>
<feature type="transmembrane region" description="Helical" evidence="6">
    <location>
        <begin position="335"/>
        <end position="354"/>
    </location>
</feature>
<evidence type="ECO:0000256" key="3">
    <source>
        <dbReference type="ARBA" id="ARBA00022692"/>
    </source>
</evidence>
<accession>A0A0V8GCH5</accession>
<dbReference type="Pfam" id="PF07690">
    <property type="entry name" value="MFS_1"/>
    <property type="match status" value="1"/>
</dbReference>
<dbReference type="Proteomes" id="UP000053797">
    <property type="component" value="Unassembled WGS sequence"/>
</dbReference>
<evidence type="ECO:0000313" key="8">
    <source>
        <dbReference type="Proteomes" id="UP000053797"/>
    </source>
</evidence>
<dbReference type="GO" id="GO:0022857">
    <property type="term" value="F:transmembrane transporter activity"/>
    <property type="evidence" value="ECO:0007669"/>
    <property type="project" value="InterPro"/>
</dbReference>
<evidence type="ECO:0000256" key="5">
    <source>
        <dbReference type="ARBA" id="ARBA00023136"/>
    </source>
</evidence>
<dbReference type="CDD" id="cd06173">
    <property type="entry name" value="MFS_MefA_like"/>
    <property type="match status" value="1"/>
</dbReference>
<evidence type="ECO:0000256" key="1">
    <source>
        <dbReference type="ARBA" id="ARBA00004651"/>
    </source>
</evidence>
<feature type="transmembrane region" description="Helical" evidence="6">
    <location>
        <begin position="74"/>
        <end position="99"/>
    </location>
</feature>
<evidence type="ECO:0008006" key="9">
    <source>
        <dbReference type="Google" id="ProtNLM"/>
    </source>
</evidence>
<feature type="transmembrane region" description="Helical" evidence="6">
    <location>
        <begin position="360"/>
        <end position="384"/>
    </location>
</feature>
<dbReference type="SUPFAM" id="SSF103473">
    <property type="entry name" value="MFS general substrate transporter"/>
    <property type="match status" value="1"/>
</dbReference>
<comment type="caution">
    <text evidence="7">The sequence shown here is derived from an EMBL/GenBank/DDBJ whole genome shotgun (WGS) entry which is preliminary data.</text>
</comment>
<keyword evidence="4 6" id="KW-1133">Transmembrane helix</keyword>
<dbReference type="PANTHER" id="PTHR23513">
    <property type="entry name" value="INTEGRAL MEMBRANE EFFLUX PROTEIN-RELATED"/>
    <property type="match status" value="1"/>
</dbReference>
<feature type="transmembrane region" description="Helical" evidence="6">
    <location>
        <begin position="303"/>
        <end position="323"/>
    </location>
</feature>
<feature type="transmembrane region" description="Helical" evidence="6">
    <location>
        <begin position="34"/>
        <end position="53"/>
    </location>
</feature>
<dbReference type="GO" id="GO:0005886">
    <property type="term" value="C:plasma membrane"/>
    <property type="evidence" value="ECO:0007669"/>
    <property type="project" value="UniProtKB-SubCell"/>
</dbReference>